<accession>A0ABU1WRV6</accession>
<dbReference type="Proteomes" id="UP001265700">
    <property type="component" value="Unassembled WGS sequence"/>
</dbReference>
<sequence length="358" mass="39443">MQKTDHQILDSAFTLGGASCEPSFFARMDSMYEGDATTVSSAIDIRVHLSSATELSDAVTTWNEWGHFHRSLNYSHWNLKGPVEPAGIYLPALGMLFRFHVNDSRLDVYTVPGRSQRTAELVFHAARNLALWRRDARFSCMLHASAVIVHGAAWLFLGNKGAGKSTLFIDSVLRHGATPLSNDRVLLDSFDGRTIWSWPSYLSYCEGTILDYPELGQVFDAALEGVEPPSARLYRRSYEQAHKRIVPPFHFNEVLGRHYARSAPIAGVVCAQLQPGHADGLTVISTRRTSQMAISEIADAVFSGDDPDFPAWHGVRSSIDANAVEPALEWLAEADVPLLNIVLDPVLGKSGLGKLLVQ</sequence>
<dbReference type="RefSeq" id="WP_310320395.1">
    <property type="nucleotide sequence ID" value="NZ_JAVDWU010000009.1"/>
</dbReference>
<organism evidence="1 2">
    <name type="scientific">Hydrogenophaga palleronii</name>
    <dbReference type="NCBI Taxonomy" id="65655"/>
    <lineage>
        <taxon>Bacteria</taxon>
        <taxon>Pseudomonadati</taxon>
        <taxon>Pseudomonadota</taxon>
        <taxon>Betaproteobacteria</taxon>
        <taxon>Burkholderiales</taxon>
        <taxon>Comamonadaceae</taxon>
        <taxon>Hydrogenophaga</taxon>
    </lineage>
</organism>
<dbReference type="EMBL" id="JAVDWU010000009">
    <property type="protein sequence ID" value="MDR7152044.1"/>
    <property type="molecule type" value="Genomic_DNA"/>
</dbReference>
<dbReference type="SUPFAM" id="SSF53795">
    <property type="entry name" value="PEP carboxykinase-like"/>
    <property type="match status" value="1"/>
</dbReference>
<evidence type="ECO:0008006" key="3">
    <source>
        <dbReference type="Google" id="ProtNLM"/>
    </source>
</evidence>
<evidence type="ECO:0000313" key="1">
    <source>
        <dbReference type="EMBL" id="MDR7152044.1"/>
    </source>
</evidence>
<protein>
    <recommendedName>
        <fullName evidence="3">HPr kinase</fullName>
    </recommendedName>
</protein>
<reference evidence="1 2" key="1">
    <citation type="submission" date="2023-07" db="EMBL/GenBank/DDBJ databases">
        <title>Sorghum-associated microbial communities from plants grown in Nebraska, USA.</title>
        <authorList>
            <person name="Schachtman D."/>
        </authorList>
    </citation>
    <scope>NUCLEOTIDE SEQUENCE [LARGE SCALE GENOMIC DNA]</scope>
    <source>
        <strain evidence="1 2">4249</strain>
    </source>
</reference>
<comment type="caution">
    <text evidence="1">The sequence shown here is derived from an EMBL/GenBank/DDBJ whole genome shotgun (WGS) entry which is preliminary data.</text>
</comment>
<evidence type="ECO:0000313" key="2">
    <source>
        <dbReference type="Proteomes" id="UP001265700"/>
    </source>
</evidence>
<dbReference type="InterPro" id="IPR027417">
    <property type="entry name" value="P-loop_NTPase"/>
</dbReference>
<gene>
    <name evidence="1" type="ORF">J2W49_004020</name>
</gene>
<proteinExistence type="predicted"/>
<dbReference type="Gene3D" id="3.40.50.300">
    <property type="entry name" value="P-loop containing nucleotide triphosphate hydrolases"/>
    <property type="match status" value="1"/>
</dbReference>
<keyword evidence="2" id="KW-1185">Reference proteome</keyword>
<name>A0ABU1WRV6_9BURK</name>